<keyword evidence="2" id="KW-1185">Reference proteome</keyword>
<name>A0A317T3U1_9CHLB</name>
<reference evidence="2" key="1">
    <citation type="submission" date="2017-10" db="EMBL/GenBank/DDBJ databases">
        <authorList>
            <person name="Gaisin V.A."/>
            <person name="Rysina M.S."/>
            <person name="Grouzdev D.S."/>
        </authorList>
    </citation>
    <scope>NUCLEOTIDE SEQUENCE [LARGE SCALE GENOMIC DNA]</scope>
    <source>
        <strain evidence="2">V1</strain>
    </source>
</reference>
<organism evidence="1 2">
    <name type="scientific">Prosthecochloris marina</name>
    <dbReference type="NCBI Taxonomy" id="2017681"/>
    <lineage>
        <taxon>Bacteria</taxon>
        <taxon>Pseudomonadati</taxon>
        <taxon>Chlorobiota</taxon>
        <taxon>Chlorobiia</taxon>
        <taxon>Chlorobiales</taxon>
        <taxon>Chlorobiaceae</taxon>
        <taxon>Prosthecochloris</taxon>
    </lineage>
</organism>
<gene>
    <name evidence="1" type="ORF">CR164_11170</name>
</gene>
<dbReference type="OrthoDB" id="9796545at2"/>
<dbReference type="RefSeq" id="WP_110024081.1">
    <property type="nucleotide sequence ID" value="NZ_PDNZ01000008.1"/>
</dbReference>
<evidence type="ECO:0008006" key="3">
    <source>
        <dbReference type="Google" id="ProtNLM"/>
    </source>
</evidence>
<dbReference type="InterPro" id="IPR007922">
    <property type="entry name" value="DciA-like"/>
</dbReference>
<dbReference type="Pfam" id="PF05258">
    <property type="entry name" value="DciA"/>
    <property type="match status" value="1"/>
</dbReference>
<dbReference type="Proteomes" id="UP000246278">
    <property type="component" value="Unassembled WGS sequence"/>
</dbReference>
<proteinExistence type="predicted"/>
<dbReference type="PANTHER" id="PTHR36456">
    <property type="entry name" value="UPF0232 PROTEIN SCO3875"/>
    <property type="match status" value="1"/>
</dbReference>
<accession>A0A317T3U1</accession>
<evidence type="ECO:0000313" key="1">
    <source>
        <dbReference type="EMBL" id="PWW81293.1"/>
    </source>
</evidence>
<dbReference type="PANTHER" id="PTHR36456:SF1">
    <property type="entry name" value="UPF0232 PROTEIN SCO3875"/>
    <property type="match status" value="1"/>
</dbReference>
<protein>
    <recommendedName>
        <fullName evidence="3">DUF721 domain-containing protein</fullName>
    </recommendedName>
</protein>
<sequence length="97" mass="11401">MKKSRSPRKFDDIVDDIYSIYGMKRAHEEHHALKVWHTVVGETIARITEVEKFVKGVLYVRVLNPSWRNELSFMKKNIVGRLNETIGKVMVKDIVFK</sequence>
<dbReference type="AlphaFoldDB" id="A0A317T3U1"/>
<comment type="caution">
    <text evidence="1">The sequence shown here is derived from an EMBL/GenBank/DDBJ whole genome shotgun (WGS) entry which is preliminary data.</text>
</comment>
<dbReference type="EMBL" id="PDNZ01000008">
    <property type="protein sequence ID" value="PWW81293.1"/>
    <property type="molecule type" value="Genomic_DNA"/>
</dbReference>
<evidence type="ECO:0000313" key="2">
    <source>
        <dbReference type="Proteomes" id="UP000246278"/>
    </source>
</evidence>